<gene>
    <name evidence="6" type="ORF">FC83_GL001426</name>
</gene>
<dbReference type="InterPro" id="IPR058031">
    <property type="entry name" value="AAA_lid_NorR"/>
</dbReference>
<dbReference type="Pfam" id="PF02954">
    <property type="entry name" value="HTH_8"/>
    <property type="match status" value="1"/>
</dbReference>
<proteinExistence type="predicted"/>
<evidence type="ECO:0000256" key="4">
    <source>
        <dbReference type="ARBA" id="ARBA00023163"/>
    </source>
</evidence>
<sequence length="613" mass="68649">MVQDMNKETWARFVAHEPVDLGNLAPDIADSWYKCAQSNINPYQAKATLVVDYRELAKEQKQDILQEFAAAFQTVKAWLDPSDDPLLVLADAQGRILKRTGSLKVQRQADEIGFGEGSVWTNRQVGTNAIGLALIHRKVSAVSRYQHYVTLSQKWTCFADVITDETGQCRGIIDLSFHNTFPVEKGKQLISMIAQKMSVALMQERVLAQQAILQYTLDNAHSPTVICDLQQRVCHKPGHLAALEGIQVGKVLPTESNHINLSRPQPIYQGEQQIGWQYSVTQSVARPQKFYYSGIATQSPVYQDFLAKVQLAAASDVPIHLFGETGSGKEVIAKSLHNNSPFKAGPLVTVNCGALNDDLLQSELFGYAPGAFTGASSKGYIGKIHQAQGGTLFLDEVNSMSAKMQSALLRVLEDNMVTPIGSDKKEKIHFRLVTASNQDLRELVQAGDFRMDLFYRIYVCGLVVPPLRAHLEDLLPLLDNFCQQRQWQISWVDQLLQVAKTYHWPGNVREFNNFLQRLYLYFRETKPTLAQLQEALNMGRFAGPSNPTPASVPEPVGAAVSGAQVSQRLSEMDRIVMALDQNDYHLQQTALELGMSRSTLYRRMKQYHLKVKR</sequence>
<dbReference type="Gene3D" id="3.30.450.40">
    <property type="match status" value="1"/>
</dbReference>
<dbReference type="AlphaFoldDB" id="A0A0R1XLT5"/>
<dbReference type="InterPro" id="IPR025943">
    <property type="entry name" value="Sigma_54_int_dom_ATP-bd_2"/>
</dbReference>
<dbReference type="Gene3D" id="1.10.10.60">
    <property type="entry name" value="Homeodomain-like"/>
    <property type="match status" value="1"/>
</dbReference>
<dbReference type="PROSITE" id="PS00676">
    <property type="entry name" value="SIGMA54_INTERACT_2"/>
    <property type="match status" value="1"/>
</dbReference>
<dbReference type="PANTHER" id="PTHR32071">
    <property type="entry name" value="TRANSCRIPTIONAL REGULATORY PROTEIN"/>
    <property type="match status" value="1"/>
</dbReference>
<dbReference type="InterPro" id="IPR027417">
    <property type="entry name" value="P-loop_NTPase"/>
</dbReference>
<dbReference type="GO" id="GO:0005524">
    <property type="term" value="F:ATP binding"/>
    <property type="evidence" value="ECO:0007669"/>
    <property type="project" value="UniProtKB-KW"/>
</dbReference>
<dbReference type="Pfam" id="PF00158">
    <property type="entry name" value="Sigma54_activat"/>
    <property type="match status" value="1"/>
</dbReference>
<evidence type="ECO:0000259" key="5">
    <source>
        <dbReference type="PROSITE" id="PS50045"/>
    </source>
</evidence>
<dbReference type="Pfam" id="PF25601">
    <property type="entry name" value="AAA_lid_14"/>
    <property type="match status" value="1"/>
</dbReference>
<dbReference type="PRINTS" id="PR01590">
    <property type="entry name" value="HTHFIS"/>
</dbReference>
<evidence type="ECO:0000256" key="1">
    <source>
        <dbReference type="ARBA" id="ARBA00022741"/>
    </source>
</evidence>
<keyword evidence="3" id="KW-0805">Transcription regulation</keyword>
<keyword evidence="4" id="KW-0804">Transcription</keyword>
<dbReference type="PATRIC" id="fig|1423734.3.peg.1443"/>
<dbReference type="InterPro" id="IPR009057">
    <property type="entry name" value="Homeodomain-like_sf"/>
</dbReference>
<dbReference type="FunFam" id="3.40.50.300:FF:000006">
    <property type="entry name" value="DNA-binding transcriptional regulator NtrC"/>
    <property type="match status" value="1"/>
</dbReference>
<evidence type="ECO:0000256" key="2">
    <source>
        <dbReference type="ARBA" id="ARBA00022840"/>
    </source>
</evidence>
<dbReference type="PANTHER" id="PTHR32071:SF101">
    <property type="entry name" value="ACETOIN DEHYDROGENASE OPERON TRANSCRIPTIONAL ACTIVATOR ACOR"/>
    <property type="match status" value="1"/>
</dbReference>
<dbReference type="Gene3D" id="1.10.8.60">
    <property type="match status" value="1"/>
</dbReference>
<keyword evidence="7" id="KW-1185">Reference proteome</keyword>
<accession>A0A0R1XLT5</accession>
<dbReference type="InterPro" id="IPR002078">
    <property type="entry name" value="Sigma_54_int"/>
</dbReference>
<dbReference type="InterPro" id="IPR002197">
    <property type="entry name" value="HTH_Fis"/>
</dbReference>
<dbReference type="CDD" id="cd00009">
    <property type="entry name" value="AAA"/>
    <property type="match status" value="1"/>
</dbReference>
<dbReference type="InterPro" id="IPR003593">
    <property type="entry name" value="AAA+_ATPase"/>
</dbReference>
<feature type="domain" description="Sigma-54 factor interaction" evidence="5">
    <location>
        <begin position="295"/>
        <end position="520"/>
    </location>
</feature>
<dbReference type="InterPro" id="IPR029016">
    <property type="entry name" value="GAF-like_dom_sf"/>
</dbReference>
<dbReference type="PROSITE" id="PS50045">
    <property type="entry name" value="SIGMA54_INTERACT_4"/>
    <property type="match status" value="1"/>
</dbReference>
<keyword evidence="1" id="KW-0547">Nucleotide-binding</keyword>
<protein>
    <submittedName>
        <fullName evidence="6">Transcriptional regulator AcoR</fullName>
    </submittedName>
</protein>
<dbReference type="EMBL" id="AZGA01000087">
    <property type="protein sequence ID" value="KRM30865.1"/>
    <property type="molecule type" value="Genomic_DNA"/>
</dbReference>
<evidence type="ECO:0000313" key="7">
    <source>
        <dbReference type="Proteomes" id="UP000051236"/>
    </source>
</evidence>
<comment type="caution">
    <text evidence="6">The sequence shown here is derived from an EMBL/GenBank/DDBJ whole genome shotgun (WGS) entry which is preliminary data.</text>
</comment>
<dbReference type="SUPFAM" id="SSF46689">
    <property type="entry name" value="Homeodomain-like"/>
    <property type="match status" value="1"/>
</dbReference>
<name>A0A0R1XLT5_9LACO</name>
<dbReference type="SMART" id="SM00382">
    <property type="entry name" value="AAA"/>
    <property type="match status" value="1"/>
</dbReference>
<evidence type="ECO:0000313" key="6">
    <source>
        <dbReference type="EMBL" id="KRM30865.1"/>
    </source>
</evidence>
<dbReference type="Proteomes" id="UP000051236">
    <property type="component" value="Unassembled WGS sequence"/>
</dbReference>
<dbReference type="GO" id="GO:0006355">
    <property type="term" value="P:regulation of DNA-templated transcription"/>
    <property type="evidence" value="ECO:0007669"/>
    <property type="project" value="InterPro"/>
</dbReference>
<keyword evidence="2" id="KW-0067">ATP-binding</keyword>
<dbReference type="STRING" id="1423734.FC83_GL001426"/>
<evidence type="ECO:0000256" key="3">
    <source>
        <dbReference type="ARBA" id="ARBA00023015"/>
    </source>
</evidence>
<organism evidence="6 7">
    <name type="scientific">Agrilactobacillus composti DSM 18527 = JCM 14202</name>
    <dbReference type="NCBI Taxonomy" id="1423734"/>
    <lineage>
        <taxon>Bacteria</taxon>
        <taxon>Bacillati</taxon>
        <taxon>Bacillota</taxon>
        <taxon>Bacilli</taxon>
        <taxon>Lactobacillales</taxon>
        <taxon>Lactobacillaceae</taxon>
        <taxon>Agrilactobacillus</taxon>
    </lineage>
</organism>
<dbReference type="GO" id="GO:0043565">
    <property type="term" value="F:sequence-specific DNA binding"/>
    <property type="evidence" value="ECO:0007669"/>
    <property type="project" value="InterPro"/>
</dbReference>
<dbReference type="SUPFAM" id="SSF52540">
    <property type="entry name" value="P-loop containing nucleoside triphosphate hydrolases"/>
    <property type="match status" value="1"/>
</dbReference>
<dbReference type="Gene3D" id="3.40.50.300">
    <property type="entry name" value="P-loop containing nucleotide triphosphate hydrolases"/>
    <property type="match status" value="1"/>
</dbReference>
<dbReference type="eggNOG" id="COG3284">
    <property type="taxonomic scope" value="Bacteria"/>
</dbReference>
<reference evidence="6 7" key="1">
    <citation type="journal article" date="2015" name="Genome Announc.">
        <title>Expanding the biotechnology potential of lactobacilli through comparative genomics of 213 strains and associated genera.</title>
        <authorList>
            <person name="Sun Z."/>
            <person name="Harris H.M."/>
            <person name="McCann A."/>
            <person name="Guo C."/>
            <person name="Argimon S."/>
            <person name="Zhang W."/>
            <person name="Yang X."/>
            <person name="Jeffery I.B."/>
            <person name="Cooney J.C."/>
            <person name="Kagawa T.F."/>
            <person name="Liu W."/>
            <person name="Song Y."/>
            <person name="Salvetti E."/>
            <person name="Wrobel A."/>
            <person name="Rasinkangas P."/>
            <person name="Parkhill J."/>
            <person name="Rea M.C."/>
            <person name="O'Sullivan O."/>
            <person name="Ritari J."/>
            <person name="Douillard F.P."/>
            <person name="Paul Ross R."/>
            <person name="Yang R."/>
            <person name="Briner A.E."/>
            <person name="Felis G.E."/>
            <person name="de Vos W.M."/>
            <person name="Barrangou R."/>
            <person name="Klaenhammer T.R."/>
            <person name="Caufield P.W."/>
            <person name="Cui Y."/>
            <person name="Zhang H."/>
            <person name="O'Toole P.W."/>
        </authorList>
    </citation>
    <scope>NUCLEOTIDE SEQUENCE [LARGE SCALE GENOMIC DNA]</scope>
    <source>
        <strain evidence="6 7">DSM 18527</strain>
    </source>
</reference>